<organism evidence="1 2">
    <name type="scientific">Pseudomonas putida ND6</name>
    <dbReference type="NCBI Taxonomy" id="231023"/>
    <lineage>
        <taxon>Bacteria</taxon>
        <taxon>Pseudomonadati</taxon>
        <taxon>Pseudomonadota</taxon>
        <taxon>Gammaproteobacteria</taxon>
        <taxon>Pseudomonadales</taxon>
        <taxon>Pseudomonadaceae</taxon>
        <taxon>Pseudomonas</taxon>
    </lineage>
</organism>
<evidence type="ECO:0000313" key="1">
    <source>
        <dbReference type="EMBL" id="AFK68667.1"/>
    </source>
</evidence>
<dbReference type="KEGG" id="ppi:YSA_03515"/>
<proteinExistence type="predicted"/>
<accession>I3UT46</accession>
<dbReference type="EMBL" id="CP003588">
    <property type="protein sequence ID" value="AFK68667.1"/>
    <property type="molecule type" value="Genomic_DNA"/>
</dbReference>
<gene>
    <name evidence="1" type="ORF">YSA_03515</name>
</gene>
<name>I3UT46_PSEPU</name>
<protein>
    <submittedName>
        <fullName evidence="1">Uncharacterized protein</fullName>
    </submittedName>
</protein>
<reference evidence="1 2" key="1">
    <citation type="journal article" date="2012" name="J. Bacteriol.">
        <title>Complete Genome Sequence of the Naphthalene-Degrading Pseudomonas putida Strain ND6.</title>
        <authorList>
            <person name="Li S."/>
            <person name="Zhao H."/>
            <person name="Li Y."/>
            <person name="Niu S."/>
            <person name="Cai B."/>
        </authorList>
    </citation>
    <scope>NUCLEOTIDE SEQUENCE [LARGE SCALE GENOMIC DNA]</scope>
    <source>
        <strain evidence="1 2">ND6</strain>
    </source>
</reference>
<sequence>MASPAANSSQKAIPSQAEPAITPAVIGVEMPVISGWYTFCPTAADQGSPKLLDLLYDVRANAGKVAFFDIQVDIDCVLGRQPDYDAAFSRLEDADEVIYLLRVPLVMDGDPVTPRQWISGKRDPSVLRTMYSDNGSAIAIHNGNDSRNPLSRFQPHVEGSNDILFGPYAIKESSDDDAITFDLNASFLDSAALQQATIIAEELRATRALPTTLHSPVGKGGS</sequence>
<dbReference type="Proteomes" id="UP000005268">
    <property type="component" value="Chromosome"/>
</dbReference>
<dbReference type="AlphaFoldDB" id="I3UT46"/>
<evidence type="ECO:0000313" key="2">
    <source>
        <dbReference type="Proteomes" id="UP000005268"/>
    </source>
</evidence>
<dbReference type="HOGENOM" id="CLU_1244460_0_0_6"/>